<dbReference type="NCBIfam" id="TIGR02129">
    <property type="entry name" value="hisA_euk"/>
    <property type="match status" value="1"/>
</dbReference>
<evidence type="ECO:0000256" key="3">
    <source>
        <dbReference type="ARBA" id="ARBA00023102"/>
    </source>
</evidence>
<accession>A0A1M5TJ29</accession>
<dbReference type="STRING" id="1121409.SAMN02745124_00744"/>
<gene>
    <name evidence="7" type="ORF">SAMN02745124_00744</name>
</gene>
<sequence>MRFRPCIDLHDGAVKQIVGSTLSDDEPDRLQTNFVATQPPAWYANLYRRDDLQGGHIIMLGSGNETAAGEALAAWPGGMQIGGGITAENAVSWLSRGASHVIVTSWVFHDGRLDQHRLDRLLAEVGRDRLVLDLSCRRLGADYFVVTDRWQRFTEVRIDASALAELAGYCAEFLVHAADVEGKCQGVETELIGILGKHSPIVTTYAGGIRDLDDLETIFRVGGGRLDASIGSALDIFGGQGITYHQAVAFHQRHRGTANDR</sequence>
<dbReference type="InterPro" id="IPR013785">
    <property type="entry name" value="Aldolase_TIM"/>
</dbReference>
<dbReference type="Proteomes" id="UP000184139">
    <property type="component" value="Unassembled WGS sequence"/>
</dbReference>
<dbReference type="InterPro" id="IPR044524">
    <property type="entry name" value="Isoase_HisA-like"/>
</dbReference>
<evidence type="ECO:0000256" key="5">
    <source>
        <dbReference type="ARBA" id="ARBA00029440"/>
    </source>
</evidence>
<dbReference type="InterPro" id="IPR006062">
    <property type="entry name" value="His_biosynth"/>
</dbReference>
<keyword evidence="2 6" id="KW-0028">Amino-acid biosynthesis</keyword>
<dbReference type="SUPFAM" id="SSF51366">
    <property type="entry name" value="Ribulose-phoshate binding barrel"/>
    <property type="match status" value="1"/>
</dbReference>
<comment type="similarity">
    <text evidence="1 6">Belongs to the HisA/HisF family.</text>
</comment>
<reference evidence="7 8" key="1">
    <citation type="submission" date="2016-11" db="EMBL/GenBank/DDBJ databases">
        <authorList>
            <person name="Jaros S."/>
            <person name="Januszkiewicz K."/>
            <person name="Wedrychowicz H."/>
        </authorList>
    </citation>
    <scope>NUCLEOTIDE SEQUENCE [LARGE SCALE GENOMIC DNA]</scope>
    <source>
        <strain evidence="7 8">DSM 9705</strain>
    </source>
</reference>
<dbReference type="PANTHER" id="PTHR43090:SF2">
    <property type="entry name" value="1-(5-PHOSPHORIBOSYL)-5-[(5-PHOSPHORIBOSYLAMINO)METHYLIDENEAMINO] IMIDAZOLE-4-CARBOXAMIDE ISOMERASE"/>
    <property type="match status" value="1"/>
</dbReference>
<dbReference type="Gene3D" id="3.20.20.70">
    <property type="entry name" value="Aldolase class I"/>
    <property type="match status" value="1"/>
</dbReference>
<evidence type="ECO:0000256" key="4">
    <source>
        <dbReference type="ARBA" id="ARBA00023235"/>
    </source>
</evidence>
<dbReference type="InterPro" id="IPR011858">
    <property type="entry name" value="His6/HISN3"/>
</dbReference>
<keyword evidence="3 6" id="KW-0368">Histidine biosynthesis</keyword>
<dbReference type="FunFam" id="3.20.20.70:FF:000110">
    <property type="entry name" value="1-(5-phosphoribosyl)-5-[(5-phosphoribosylamino)methylideneamino] imidazole-4-carboxamide isomerase, chloroplastic"/>
    <property type="match status" value="1"/>
</dbReference>
<dbReference type="RefSeq" id="WP_073373484.1">
    <property type="nucleotide sequence ID" value="NZ_FQXS01000003.1"/>
</dbReference>
<dbReference type="GO" id="GO:0003949">
    <property type="term" value="F:1-(5-phosphoribosyl)-5-[(5-phosphoribosylamino)methylideneamino]imidazole-4-carboxamide isomerase activity"/>
    <property type="evidence" value="ECO:0007669"/>
    <property type="project" value="InterPro"/>
</dbReference>
<evidence type="ECO:0000256" key="1">
    <source>
        <dbReference type="ARBA" id="ARBA00009667"/>
    </source>
</evidence>
<dbReference type="CDD" id="cd04723">
    <property type="entry name" value="HisA_HisF"/>
    <property type="match status" value="1"/>
</dbReference>
<evidence type="ECO:0000313" key="7">
    <source>
        <dbReference type="EMBL" id="SHH50650.1"/>
    </source>
</evidence>
<evidence type="ECO:0000256" key="2">
    <source>
        <dbReference type="ARBA" id="ARBA00022605"/>
    </source>
</evidence>
<dbReference type="OrthoDB" id="9807749at2"/>
<name>A0A1M5TJ29_9BACT</name>
<keyword evidence="8" id="KW-1185">Reference proteome</keyword>
<dbReference type="EMBL" id="FQXS01000003">
    <property type="protein sequence ID" value="SHH50650.1"/>
    <property type="molecule type" value="Genomic_DNA"/>
</dbReference>
<keyword evidence="4 7" id="KW-0413">Isomerase</keyword>
<comment type="pathway">
    <text evidence="5">Amino-acid biosynthesis.</text>
</comment>
<dbReference type="GO" id="GO:0000105">
    <property type="term" value="P:L-histidine biosynthetic process"/>
    <property type="evidence" value="ECO:0007669"/>
    <property type="project" value="UniProtKB-KW"/>
</dbReference>
<dbReference type="InterPro" id="IPR011060">
    <property type="entry name" value="RibuloseP-bd_barrel"/>
</dbReference>
<dbReference type="AlphaFoldDB" id="A0A1M5TJ29"/>
<dbReference type="GO" id="GO:0005737">
    <property type="term" value="C:cytoplasm"/>
    <property type="evidence" value="ECO:0007669"/>
    <property type="project" value="TreeGrafter"/>
</dbReference>
<proteinExistence type="inferred from homology"/>
<organism evidence="7 8">
    <name type="scientific">Desulfofustis glycolicus DSM 9705</name>
    <dbReference type="NCBI Taxonomy" id="1121409"/>
    <lineage>
        <taxon>Bacteria</taxon>
        <taxon>Pseudomonadati</taxon>
        <taxon>Thermodesulfobacteriota</taxon>
        <taxon>Desulfobulbia</taxon>
        <taxon>Desulfobulbales</taxon>
        <taxon>Desulfocapsaceae</taxon>
        <taxon>Desulfofustis</taxon>
    </lineage>
</organism>
<dbReference type="Pfam" id="PF00977">
    <property type="entry name" value="His_biosynth"/>
    <property type="match status" value="1"/>
</dbReference>
<evidence type="ECO:0000256" key="6">
    <source>
        <dbReference type="RuleBase" id="RU003657"/>
    </source>
</evidence>
<evidence type="ECO:0000313" key="8">
    <source>
        <dbReference type="Proteomes" id="UP000184139"/>
    </source>
</evidence>
<dbReference type="PANTHER" id="PTHR43090">
    <property type="entry name" value="1-(5-PHOSPHORIBOSYL)-5-[(5-PHOSPHORIBOSYLAMINO)METHYLIDENEAMINO] IMIDAZOLE-4-CARBOXAMIDE ISOMERASE"/>
    <property type="match status" value="1"/>
</dbReference>
<dbReference type="GO" id="GO:0000162">
    <property type="term" value="P:L-tryptophan biosynthetic process"/>
    <property type="evidence" value="ECO:0007669"/>
    <property type="project" value="TreeGrafter"/>
</dbReference>
<protein>
    <submittedName>
        <fullName evidence="7">1-(5-phosphoribosyl)-5-[(5-phosphoribosylamino)methylideneamino] imidazole-4-carboxamide isomerase</fullName>
    </submittedName>
</protein>